<accession>A0ABR7J0P4</accession>
<dbReference type="Gene3D" id="3.40.50.300">
    <property type="entry name" value="P-loop containing nucleotide triphosphate hydrolases"/>
    <property type="match status" value="1"/>
</dbReference>
<dbReference type="Proteomes" id="UP000605990">
    <property type="component" value="Unassembled WGS sequence"/>
</dbReference>
<keyword evidence="2" id="KW-0547">Nucleotide-binding</keyword>
<keyword evidence="1" id="KW-0813">Transport</keyword>
<dbReference type="PANTHER" id="PTHR42939">
    <property type="entry name" value="ABC TRANSPORTER ATP-BINDING PROTEIN ALBC-RELATED"/>
    <property type="match status" value="1"/>
</dbReference>
<dbReference type="RefSeq" id="WP_166130011.1">
    <property type="nucleotide sequence ID" value="NZ_JAANOQ010000007.1"/>
</dbReference>
<comment type="caution">
    <text evidence="5">The sequence shown here is derived from an EMBL/GenBank/DDBJ whole genome shotgun (WGS) entry which is preliminary data.</text>
</comment>
<dbReference type="GO" id="GO:0005524">
    <property type="term" value="F:ATP binding"/>
    <property type="evidence" value="ECO:0007669"/>
    <property type="project" value="UniProtKB-KW"/>
</dbReference>
<gene>
    <name evidence="5" type="ORF">H8R27_11965</name>
</gene>
<evidence type="ECO:0000259" key="4">
    <source>
        <dbReference type="PROSITE" id="PS50893"/>
    </source>
</evidence>
<dbReference type="InterPro" id="IPR003439">
    <property type="entry name" value="ABC_transporter-like_ATP-bd"/>
</dbReference>
<organism evidence="5 6">
    <name type="scientific">Flavobacterium bernardetii</name>
    <dbReference type="NCBI Taxonomy" id="2813823"/>
    <lineage>
        <taxon>Bacteria</taxon>
        <taxon>Pseudomonadati</taxon>
        <taxon>Bacteroidota</taxon>
        <taxon>Flavobacteriia</taxon>
        <taxon>Flavobacteriales</taxon>
        <taxon>Flavobacteriaceae</taxon>
        <taxon>Flavobacterium</taxon>
    </lineage>
</organism>
<dbReference type="PANTHER" id="PTHR42939:SF1">
    <property type="entry name" value="ABC TRANSPORTER ATP-BINDING PROTEIN ALBC-RELATED"/>
    <property type="match status" value="1"/>
</dbReference>
<evidence type="ECO:0000313" key="5">
    <source>
        <dbReference type="EMBL" id="MBC5835603.1"/>
    </source>
</evidence>
<dbReference type="InterPro" id="IPR027417">
    <property type="entry name" value="P-loop_NTPase"/>
</dbReference>
<sequence>MLAINIKEKKFTQEILLKNITINIDKPGIFGLVGKNGQGKTTLFKCVLGLEKFTGTCTFNSENIKKQNVAWCPTEPSVYGELTSDEFYDFYRKLLDVKKNKTNANNLLFEIPKDKLIREFSTGMKKKVYLNAVFQKAYPVYFLDEPFNGLDLESNFILIQFLKKQAQNSVIIISSHIMEILYANCLEIFVLNNKTVVKFEKQNFNLIEETLFV</sequence>
<evidence type="ECO:0000256" key="2">
    <source>
        <dbReference type="ARBA" id="ARBA00022741"/>
    </source>
</evidence>
<keyword evidence="6" id="KW-1185">Reference proteome</keyword>
<feature type="domain" description="ABC transporter" evidence="4">
    <location>
        <begin position="1"/>
        <end position="213"/>
    </location>
</feature>
<evidence type="ECO:0000313" key="6">
    <source>
        <dbReference type="Proteomes" id="UP000605990"/>
    </source>
</evidence>
<evidence type="ECO:0000256" key="3">
    <source>
        <dbReference type="ARBA" id="ARBA00022840"/>
    </source>
</evidence>
<dbReference type="SUPFAM" id="SSF52540">
    <property type="entry name" value="P-loop containing nucleoside triphosphate hydrolases"/>
    <property type="match status" value="1"/>
</dbReference>
<dbReference type="EMBL" id="JACRUN010000007">
    <property type="protein sequence ID" value="MBC5835603.1"/>
    <property type="molecule type" value="Genomic_DNA"/>
</dbReference>
<evidence type="ECO:0000256" key="1">
    <source>
        <dbReference type="ARBA" id="ARBA00022448"/>
    </source>
</evidence>
<protein>
    <submittedName>
        <fullName evidence="5">ATP-binding cassette domain-containing protein</fullName>
    </submittedName>
</protein>
<proteinExistence type="predicted"/>
<reference evidence="5 6" key="1">
    <citation type="submission" date="2020-08" db="EMBL/GenBank/DDBJ databases">
        <title>Description of novel Flavobacterium F-408 isolate.</title>
        <authorList>
            <person name="Saticioglu I.B."/>
            <person name="Duman M."/>
            <person name="Altun S."/>
        </authorList>
    </citation>
    <scope>NUCLEOTIDE SEQUENCE [LARGE SCALE GENOMIC DNA]</scope>
    <source>
        <strain evidence="5 6">F-408</strain>
    </source>
</reference>
<dbReference type="InterPro" id="IPR051782">
    <property type="entry name" value="ABC_Transporter_VariousFunc"/>
</dbReference>
<dbReference type="Pfam" id="PF00005">
    <property type="entry name" value="ABC_tran"/>
    <property type="match status" value="1"/>
</dbReference>
<dbReference type="PROSITE" id="PS50893">
    <property type="entry name" value="ABC_TRANSPORTER_2"/>
    <property type="match status" value="1"/>
</dbReference>
<name>A0ABR7J0P4_9FLAO</name>
<keyword evidence="3 5" id="KW-0067">ATP-binding</keyword>